<dbReference type="EMBL" id="KE504284">
    <property type="protein sequence ID" value="EPS93295.1"/>
    <property type="molecule type" value="Genomic_DNA"/>
</dbReference>
<dbReference type="eggNOG" id="ENOG502SMUP">
    <property type="taxonomic scope" value="Eukaryota"/>
</dbReference>
<gene>
    <name evidence="2" type="ORF">FOMPIDRAFT_1104040</name>
</gene>
<dbReference type="SUPFAM" id="SSF56219">
    <property type="entry name" value="DNase I-like"/>
    <property type="match status" value="1"/>
</dbReference>
<evidence type="ECO:0000313" key="2">
    <source>
        <dbReference type="EMBL" id="EPS93295.1"/>
    </source>
</evidence>
<evidence type="ECO:0000256" key="1">
    <source>
        <dbReference type="SAM" id="MobiDB-lite"/>
    </source>
</evidence>
<feature type="compositionally biased region" description="Basic and acidic residues" evidence="1">
    <location>
        <begin position="139"/>
        <end position="150"/>
    </location>
</feature>
<proteinExistence type="predicted"/>
<reference evidence="2 3" key="1">
    <citation type="journal article" date="2012" name="Science">
        <title>The Paleozoic origin of enzymatic lignin decomposition reconstructed from 31 fungal genomes.</title>
        <authorList>
            <person name="Floudas D."/>
            <person name="Binder M."/>
            <person name="Riley R."/>
            <person name="Barry K."/>
            <person name="Blanchette R.A."/>
            <person name="Henrissat B."/>
            <person name="Martinez A.T."/>
            <person name="Otillar R."/>
            <person name="Spatafora J.W."/>
            <person name="Yadav J.S."/>
            <person name="Aerts A."/>
            <person name="Benoit I."/>
            <person name="Boyd A."/>
            <person name="Carlson A."/>
            <person name="Copeland A."/>
            <person name="Coutinho P.M."/>
            <person name="de Vries R.P."/>
            <person name="Ferreira P."/>
            <person name="Findley K."/>
            <person name="Foster B."/>
            <person name="Gaskell J."/>
            <person name="Glotzer D."/>
            <person name="Gorecki P."/>
            <person name="Heitman J."/>
            <person name="Hesse C."/>
            <person name="Hori C."/>
            <person name="Igarashi K."/>
            <person name="Jurgens J.A."/>
            <person name="Kallen N."/>
            <person name="Kersten P."/>
            <person name="Kohler A."/>
            <person name="Kuees U."/>
            <person name="Kumar T.K.A."/>
            <person name="Kuo A."/>
            <person name="LaButti K."/>
            <person name="Larrondo L.F."/>
            <person name="Lindquist E."/>
            <person name="Ling A."/>
            <person name="Lombard V."/>
            <person name="Lucas S."/>
            <person name="Lundell T."/>
            <person name="Martin R."/>
            <person name="McLaughlin D.J."/>
            <person name="Morgenstern I."/>
            <person name="Morin E."/>
            <person name="Murat C."/>
            <person name="Nagy L.G."/>
            <person name="Nolan M."/>
            <person name="Ohm R.A."/>
            <person name="Patyshakuliyeva A."/>
            <person name="Rokas A."/>
            <person name="Ruiz-Duenas F.J."/>
            <person name="Sabat G."/>
            <person name="Salamov A."/>
            <person name="Samejima M."/>
            <person name="Schmutz J."/>
            <person name="Slot J.C."/>
            <person name="St John F."/>
            <person name="Stenlid J."/>
            <person name="Sun H."/>
            <person name="Sun S."/>
            <person name="Syed K."/>
            <person name="Tsang A."/>
            <person name="Wiebenga A."/>
            <person name="Young D."/>
            <person name="Pisabarro A."/>
            <person name="Eastwood D.C."/>
            <person name="Martin F."/>
            <person name="Cullen D."/>
            <person name="Grigoriev I.V."/>
            <person name="Hibbett D.S."/>
        </authorList>
    </citation>
    <scope>NUCLEOTIDE SEQUENCE</scope>
    <source>
        <strain evidence="3">FP-58527</strain>
    </source>
</reference>
<dbReference type="InParanoid" id="S8EUF5"/>
<feature type="non-terminal residue" evidence="2">
    <location>
        <position position="159"/>
    </location>
</feature>
<organism evidence="2 3">
    <name type="scientific">Fomitopsis schrenkii</name>
    <name type="common">Brown rot fungus</name>
    <dbReference type="NCBI Taxonomy" id="2126942"/>
    <lineage>
        <taxon>Eukaryota</taxon>
        <taxon>Fungi</taxon>
        <taxon>Dikarya</taxon>
        <taxon>Basidiomycota</taxon>
        <taxon>Agaricomycotina</taxon>
        <taxon>Agaricomycetes</taxon>
        <taxon>Polyporales</taxon>
        <taxon>Fomitopsis</taxon>
    </lineage>
</organism>
<sequence>GDFNIVEEAIDRLPMRDSPAGPREALRDMLTQLHLHDGWRITEPSTRDYTFPQRESATRSRLDRIYLPTELLSRSFEWDISSTVVPTDHRLVSARLTTSSAPFIGKGRWTMPTALLVDQNFLSEAIRLGEVALKAAEECSPADRRSEEHNPQVVLSEYK</sequence>
<keyword evidence="3" id="KW-1185">Reference proteome</keyword>
<feature type="region of interest" description="Disordered" evidence="1">
    <location>
        <begin position="139"/>
        <end position="159"/>
    </location>
</feature>
<feature type="non-terminal residue" evidence="2">
    <location>
        <position position="1"/>
    </location>
</feature>
<dbReference type="OrthoDB" id="2799478at2759"/>
<accession>S8EUF5</accession>
<protein>
    <recommendedName>
        <fullName evidence="4">Endonuclease/exonuclease/phosphatase domain-containing protein</fullName>
    </recommendedName>
</protein>
<dbReference type="AlphaFoldDB" id="S8EUF5"/>
<dbReference type="Gene3D" id="3.60.10.10">
    <property type="entry name" value="Endonuclease/exonuclease/phosphatase"/>
    <property type="match status" value="1"/>
</dbReference>
<dbReference type="InterPro" id="IPR036691">
    <property type="entry name" value="Endo/exonu/phosph_ase_sf"/>
</dbReference>
<name>S8EUF5_FOMSC</name>
<dbReference type="Proteomes" id="UP000015241">
    <property type="component" value="Unassembled WGS sequence"/>
</dbReference>
<evidence type="ECO:0008006" key="4">
    <source>
        <dbReference type="Google" id="ProtNLM"/>
    </source>
</evidence>
<evidence type="ECO:0000313" key="3">
    <source>
        <dbReference type="Proteomes" id="UP000015241"/>
    </source>
</evidence>
<dbReference type="STRING" id="743788.S8EUF5"/>
<dbReference type="HOGENOM" id="CLU_1664881_0_0_1"/>